<evidence type="ECO:0000256" key="13">
    <source>
        <dbReference type="RuleBase" id="RU003357"/>
    </source>
</evidence>
<evidence type="ECO:0000256" key="14">
    <source>
        <dbReference type="SAM" id="SignalP"/>
    </source>
</evidence>
<evidence type="ECO:0000256" key="8">
    <source>
        <dbReference type="ARBA" id="ARBA00023065"/>
    </source>
</evidence>
<dbReference type="Gene3D" id="3.55.50.30">
    <property type="match status" value="1"/>
</dbReference>
<organism evidence="16 17">
    <name type="scientific">Gluconacetobacter johannae</name>
    <dbReference type="NCBI Taxonomy" id="112140"/>
    <lineage>
        <taxon>Bacteria</taxon>
        <taxon>Pseudomonadati</taxon>
        <taxon>Pseudomonadota</taxon>
        <taxon>Alphaproteobacteria</taxon>
        <taxon>Acetobacterales</taxon>
        <taxon>Acetobacteraceae</taxon>
        <taxon>Gluconacetobacter</taxon>
    </lineage>
</organism>
<dbReference type="Pfam" id="PF00593">
    <property type="entry name" value="TonB_dep_Rec_b-barrel"/>
    <property type="match status" value="1"/>
</dbReference>
<keyword evidence="10 12" id="KW-0472">Membrane</keyword>
<evidence type="ECO:0000256" key="6">
    <source>
        <dbReference type="ARBA" id="ARBA00022729"/>
    </source>
</evidence>
<dbReference type="PANTHER" id="PTHR32552:SF89">
    <property type="entry name" value="CATECHOLATE SIDEROPHORE RECEPTOR FIU"/>
    <property type="match status" value="1"/>
</dbReference>
<keyword evidence="2 12" id="KW-0813">Transport</keyword>
<keyword evidence="16" id="KW-0675">Receptor</keyword>
<dbReference type="GO" id="GO:0009279">
    <property type="term" value="C:cell outer membrane"/>
    <property type="evidence" value="ECO:0007669"/>
    <property type="project" value="UniProtKB-SubCell"/>
</dbReference>
<proteinExistence type="inferred from homology"/>
<protein>
    <submittedName>
        <fullName evidence="16">TonB-dependent receptor</fullName>
    </submittedName>
</protein>
<keyword evidence="9 13" id="KW-0798">TonB box</keyword>
<dbReference type="InterPro" id="IPR036942">
    <property type="entry name" value="Beta-barrel_TonB_sf"/>
</dbReference>
<keyword evidence="8" id="KW-0406">Ion transport</keyword>
<evidence type="ECO:0000256" key="2">
    <source>
        <dbReference type="ARBA" id="ARBA00022448"/>
    </source>
</evidence>
<comment type="similarity">
    <text evidence="12 13">Belongs to the TonB-dependent receptor family.</text>
</comment>
<evidence type="ECO:0000256" key="7">
    <source>
        <dbReference type="ARBA" id="ARBA00023004"/>
    </source>
</evidence>
<dbReference type="InterPro" id="IPR012910">
    <property type="entry name" value="Plug_dom"/>
</dbReference>
<comment type="caution">
    <text evidence="16">The sequence shown here is derived from an EMBL/GenBank/DDBJ whole genome shotgun (WGS) entry which is preliminary data.</text>
</comment>
<keyword evidence="11 12" id="KW-0998">Cell outer membrane</keyword>
<dbReference type="InterPro" id="IPR011662">
    <property type="entry name" value="Secretin/TonB_short_N"/>
</dbReference>
<evidence type="ECO:0000256" key="4">
    <source>
        <dbReference type="ARBA" id="ARBA00022496"/>
    </source>
</evidence>
<dbReference type="EMBL" id="JABEQH010000024">
    <property type="protein sequence ID" value="MBB2177237.1"/>
    <property type="molecule type" value="Genomic_DNA"/>
</dbReference>
<dbReference type="PANTHER" id="PTHR32552">
    <property type="entry name" value="FERRICHROME IRON RECEPTOR-RELATED"/>
    <property type="match status" value="1"/>
</dbReference>
<feature type="chain" id="PRO_5031564150" evidence="14">
    <location>
        <begin position="30"/>
        <end position="848"/>
    </location>
</feature>
<evidence type="ECO:0000256" key="11">
    <source>
        <dbReference type="ARBA" id="ARBA00023237"/>
    </source>
</evidence>
<evidence type="ECO:0000313" key="16">
    <source>
        <dbReference type="EMBL" id="MBB2177237.1"/>
    </source>
</evidence>
<evidence type="ECO:0000256" key="10">
    <source>
        <dbReference type="ARBA" id="ARBA00023136"/>
    </source>
</evidence>
<evidence type="ECO:0000313" key="17">
    <source>
        <dbReference type="Proteomes" id="UP000561066"/>
    </source>
</evidence>
<feature type="domain" description="Secretin/TonB short N-terminal" evidence="15">
    <location>
        <begin position="54"/>
        <end position="105"/>
    </location>
</feature>
<evidence type="ECO:0000256" key="12">
    <source>
        <dbReference type="PROSITE-ProRule" id="PRU01360"/>
    </source>
</evidence>
<dbReference type="Gene3D" id="2.170.130.10">
    <property type="entry name" value="TonB-dependent receptor, plug domain"/>
    <property type="match status" value="1"/>
</dbReference>
<feature type="signal peptide" evidence="14">
    <location>
        <begin position="1"/>
        <end position="29"/>
    </location>
</feature>
<dbReference type="AlphaFoldDB" id="A0A7W4P4N8"/>
<evidence type="ECO:0000256" key="9">
    <source>
        <dbReference type="ARBA" id="ARBA00023077"/>
    </source>
</evidence>
<evidence type="ECO:0000256" key="5">
    <source>
        <dbReference type="ARBA" id="ARBA00022692"/>
    </source>
</evidence>
<keyword evidence="4" id="KW-0410">Iron transport</keyword>
<keyword evidence="7" id="KW-0408">Iron</keyword>
<comment type="subcellular location">
    <subcellularLocation>
        <location evidence="1 12">Cell outer membrane</location>
        <topology evidence="1 12">Multi-pass membrane protein</topology>
    </subcellularLocation>
</comment>
<dbReference type="InterPro" id="IPR000531">
    <property type="entry name" value="Beta-barrel_TonB"/>
</dbReference>
<dbReference type="SMART" id="SM00965">
    <property type="entry name" value="STN"/>
    <property type="match status" value="1"/>
</dbReference>
<evidence type="ECO:0000256" key="1">
    <source>
        <dbReference type="ARBA" id="ARBA00004571"/>
    </source>
</evidence>
<reference evidence="16 17" key="1">
    <citation type="submission" date="2020-04" db="EMBL/GenBank/DDBJ databases">
        <title>Description of novel Gluconacetobacter.</title>
        <authorList>
            <person name="Sombolestani A."/>
        </authorList>
    </citation>
    <scope>NUCLEOTIDE SEQUENCE [LARGE SCALE GENOMIC DNA]</scope>
    <source>
        <strain evidence="16 17">LMG 21312</strain>
    </source>
</reference>
<dbReference type="GO" id="GO:0015344">
    <property type="term" value="F:siderophore uptake transmembrane transporter activity"/>
    <property type="evidence" value="ECO:0007669"/>
    <property type="project" value="TreeGrafter"/>
</dbReference>
<accession>A0A7W4P4N8</accession>
<dbReference type="InterPro" id="IPR039426">
    <property type="entry name" value="TonB-dep_rcpt-like"/>
</dbReference>
<sequence>MAVKPTYRQVLVLCSCLGTSLPFLSAAQARPIGFDLPRQPVADAILAYGRQANVRIVLKADTANGVIAHPVKGVLEPEAALSALLLGTGLQSLHEPDGTILIESAAHSPDAAGNPHKGGGQRRADAGAAESVIVLGAGHSRQVQILSRAELRKSVPGTSPLATLSELPGVNFQSSDPLGAYEWAQQITVRGFITDQLGYTLDGVPLGNMQYRNNNGLSIGRALENENNGPVTLAQGAGALGTASTSNLGGTIQFTSIDPSDHYGVDVAGSVGSSDMWRTFVRVNTGILPGGGKAFVSYDYQFADKWKGWGQQKQQQLNIKYIQPLGSSVRMTTYLDLDDRREDDYLDLSKSLISRFGYNHDDISRNYGLAEDIARAVQNGTPIPAPYQTADDTYYRGGGVRQDVLGYGRLDYDISSRLSGATTVYGHHDRGPGTWTDPYDPTPAQFGGSPLSVSTTEYNMHREGVTTSLAYRFRRHRIEAGFWFEHNLFSQAAKLYPLQAGVEPGNFERFYENPFDVQWQYVFRTKVYQFHIGDTWRVTPKLRLNAGFKSLVSDSSARTVSSKNPINASISASNGFLPQAGALYTFDSHNEVFADFTRNMAAYTASASTGPFSTTQAGFDYVRGTLKPETTNTEEVGYRFHNAALQLSLTGYYVNFANRLLASSISSVIVGNQNVLENVGGVTSRGVEGAANWRFARNWSLYGTWSYNDAHYDDNVAVPGSTAVVPIKGKQVVAAPRNIGNVKLAYDDGTVWGQVSGQYQSRRFYTYLNDSPIKGRVIFNLAAGYRFHRQGWLNNLEAQVNVVNLFDKRYISSVGTTGFVNSDPAGTYQTLQGAPPRQVFFTLSKHFF</sequence>
<gene>
    <name evidence="16" type="ORF">HLH21_15095</name>
</gene>
<dbReference type="InterPro" id="IPR037066">
    <property type="entry name" value="Plug_dom_sf"/>
</dbReference>
<evidence type="ECO:0000259" key="15">
    <source>
        <dbReference type="SMART" id="SM00965"/>
    </source>
</evidence>
<keyword evidence="3 12" id="KW-1134">Transmembrane beta strand</keyword>
<dbReference type="Gene3D" id="2.40.170.20">
    <property type="entry name" value="TonB-dependent receptor, beta-barrel domain"/>
    <property type="match status" value="1"/>
</dbReference>
<keyword evidence="5 12" id="KW-0812">Transmembrane</keyword>
<keyword evidence="6 14" id="KW-0732">Signal</keyword>
<keyword evidence="17" id="KW-1185">Reference proteome</keyword>
<dbReference type="Proteomes" id="UP000561066">
    <property type="component" value="Unassembled WGS sequence"/>
</dbReference>
<dbReference type="Pfam" id="PF07715">
    <property type="entry name" value="Plug"/>
    <property type="match status" value="1"/>
</dbReference>
<dbReference type="PROSITE" id="PS52016">
    <property type="entry name" value="TONB_DEPENDENT_REC_3"/>
    <property type="match status" value="1"/>
</dbReference>
<name>A0A7W4P4N8_9PROT</name>
<dbReference type="SUPFAM" id="SSF56935">
    <property type="entry name" value="Porins"/>
    <property type="match status" value="1"/>
</dbReference>
<evidence type="ECO:0000256" key="3">
    <source>
        <dbReference type="ARBA" id="ARBA00022452"/>
    </source>
</evidence>